<gene>
    <name evidence="1" type="ORF">SLEP1_g23202</name>
</gene>
<name>A0AAV5JM06_9ROSI</name>
<comment type="caution">
    <text evidence="1">The sequence shown here is derived from an EMBL/GenBank/DDBJ whole genome shotgun (WGS) entry which is preliminary data.</text>
</comment>
<organism evidence="1 2">
    <name type="scientific">Rubroshorea leprosula</name>
    <dbReference type="NCBI Taxonomy" id="152421"/>
    <lineage>
        <taxon>Eukaryota</taxon>
        <taxon>Viridiplantae</taxon>
        <taxon>Streptophyta</taxon>
        <taxon>Embryophyta</taxon>
        <taxon>Tracheophyta</taxon>
        <taxon>Spermatophyta</taxon>
        <taxon>Magnoliopsida</taxon>
        <taxon>eudicotyledons</taxon>
        <taxon>Gunneridae</taxon>
        <taxon>Pentapetalae</taxon>
        <taxon>rosids</taxon>
        <taxon>malvids</taxon>
        <taxon>Malvales</taxon>
        <taxon>Dipterocarpaceae</taxon>
        <taxon>Rubroshorea</taxon>
    </lineage>
</organism>
<proteinExistence type="predicted"/>
<sequence>MWFCGFGINNWNRKVSIFLRHSNKRIKLFSTYLGYL</sequence>
<accession>A0AAV5JM06</accession>
<evidence type="ECO:0000313" key="1">
    <source>
        <dbReference type="EMBL" id="GKV11996.1"/>
    </source>
</evidence>
<reference evidence="1 2" key="1">
    <citation type="journal article" date="2021" name="Commun. Biol.">
        <title>The genome of Shorea leprosula (Dipterocarpaceae) highlights the ecological relevance of drought in aseasonal tropical rainforests.</title>
        <authorList>
            <person name="Ng K.K.S."/>
            <person name="Kobayashi M.J."/>
            <person name="Fawcett J.A."/>
            <person name="Hatakeyama M."/>
            <person name="Paape T."/>
            <person name="Ng C.H."/>
            <person name="Ang C.C."/>
            <person name="Tnah L.H."/>
            <person name="Lee C.T."/>
            <person name="Nishiyama T."/>
            <person name="Sese J."/>
            <person name="O'Brien M.J."/>
            <person name="Copetti D."/>
            <person name="Mohd Noor M.I."/>
            <person name="Ong R.C."/>
            <person name="Putra M."/>
            <person name="Sireger I.Z."/>
            <person name="Indrioko S."/>
            <person name="Kosugi Y."/>
            <person name="Izuno A."/>
            <person name="Isagi Y."/>
            <person name="Lee S.L."/>
            <person name="Shimizu K.K."/>
        </authorList>
    </citation>
    <scope>NUCLEOTIDE SEQUENCE [LARGE SCALE GENOMIC DNA]</scope>
    <source>
        <strain evidence="1">214</strain>
    </source>
</reference>
<evidence type="ECO:0000313" key="2">
    <source>
        <dbReference type="Proteomes" id="UP001054252"/>
    </source>
</evidence>
<dbReference type="AlphaFoldDB" id="A0AAV5JM06"/>
<protein>
    <submittedName>
        <fullName evidence="1">Uncharacterized protein</fullName>
    </submittedName>
</protein>
<dbReference type="EMBL" id="BPVZ01000035">
    <property type="protein sequence ID" value="GKV11996.1"/>
    <property type="molecule type" value="Genomic_DNA"/>
</dbReference>
<dbReference type="Proteomes" id="UP001054252">
    <property type="component" value="Unassembled WGS sequence"/>
</dbReference>
<keyword evidence="2" id="KW-1185">Reference proteome</keyword>